<feature type="transmembrane region" description="Helical" evidence="5">
    <location>
        <begin position="749"/>
        <end position="774"/>
    </location>
</feature>
<dbReference type="GO" id="GO:0005886">
    <property type="term" value="C:plasma membrane"/>
    <property type="evidence" value="ECO:0007669"/>
    <property type="project" value="TreeGrafter"/>
</dbReference>
<dbReference type="InterPro" id="IPR045087">
    <property type="entry name" value="Cu-oxidase_fam"/>
</dbReference>
<keyword evidence="2" id="KW-0479">Metal-binding</keyword>
<keyword evidence="11" id="KW-1185">Reference proteome</keyword>
<dbReference type="SUPFAM" id="SSF49503">
    <property type="entry name" value="Cupredoxins"/>
    <property type="match status" value="3"/>
</dbReference>
<evidence type="ECO:0000313" key="10">
    <source>
        <dbReference type="EMBL" id="KAK2168045.1"/>
    </source>
</evidence>
<evidence type="ECO:0000256" key="4">
    <source>
        <dbReference type="ARBA" id="ARBA00023008"/>
    </source>
</evidence>
<dbReference type="CDD" id="cd13884">
    <property type="entry name" value="CuRO_2_tcLCC_insect_like"/>
    <property type="match status" value="1"/>
</dbReference>
<dbReference type="InterPro" id="IPR011706">
    <property type="entry name" value="Cu-oxidase_C"/>
</dbReference>
<dbReference type="InterPro" id="IPR002355">
    <property type="entry name" value="Cu_oxidase_Cu_BS"/>
</dbReference>
<dbReference type="FunFam" id="2.60.40.420:FF:000045">
    <property type="entry name" value="Laccase 2"/>
    <property type="match status" value="1"/>
</dbReference>
<dbReference type="Pfam" id="PF07732">
    <property type="entry name" value="Cu-oxidase_3"/>
    <property type="match status" value="1"/>
</dbReference>
<name>A0AAD9KCA9_9ANNE</name>
<evidence type="ECO:0000259" key="9">
    <source>
        <dbReference type="Pfam" id="PF07732"/>
    </source>
</evidence>
<dbReference type="Pfam" id="PF00394">
    <property type="entry name" value="Cu-oxidase"/>
    <property type="match status" value="1"/>
</dbReference>
<dbReference type="Proteomes" id="UP001208570">
    <property type="component" value="Unassembled WGS sequence"/>
</dbReference>
<dbReference type="CDD" id="cd13858">
    <property type="entry name" value="CuRO_1_tcLCC2_insect_like"/>
    <property type="match status" value="1"/>
</dbReference>
<keyword evidence="5" id="KW-0812">Transmembrane</keyword>
<dbReference type="GO" id="GO:0016491">
    <property type="term" value="F:oxidoreductase activity"/>
    <property type="evidence" value="ECO:0007669"/>
    <property type="project" value="UniProtKB-KW"/>
</dbReference>
<evidence type="ECO:0000259" key="8">
    <source>
        <dbReference type="Pfam" id="PF07731"/>
    </source>
</evidence>
<feature type="domain" description="Plastocyanin-like" evidence="7">
    <location>
        <begin position="276"/>
        <end position="399"/>
    </location>
</feature>
<evidence type="ECO:0000259" key="7">
    <source>
        <dbReference type="Pfam" id="PF00394"/>
    </source>
</evidence>
<evidence type="ECO:0000256" key="3">
    <source>
        <dbReference type="ARBA" id="ARBA00023002"/>
    </source>
</evidence>
<dbReference type="PANTHER" id="PTHR11709:SF394">
    <property type="entry name" value="FI03373P-RELATED"/>
    <property type="match status" value="1"/>
</dbReference>
<feature type="chain" id="PRO_5042163775" description="Laccase" evidence="6">
    <location>
        <begin position="25"/>
        <end position="799"/>
    </location>
</feature>
<dbReference type="InterPro" id="IPR011707">
    <property type="entry name" value="Cu-oxidase-like_N"/>
</dbReference>
<sequence length="799" mass="90048">MEHTWTPFVLLLYSVASNLGTTSSNHLVTPACKPDTEVCEFSLIVKRSLTMTTEIPGGTIYQRGPIVAFPNGTYGVRVRPACDSVQPVDAKVIYDEVTVDGTYRTLVTMNDQMPGPPIVVYGGQEVVVNVTNHLLSDTLTVHWHGQHQMGTPWMDGTGEVTQCPIVPGETFTYRFVAHPAGTFWYHSHEGVQRAEGVYGLFVVLPSPGSTLDKVIKEKYPEFSADYIVNVQEFYEQSSEEVYLQWIWDMGRYANDYGNLTNCHDETLNVDGYRNAYIPPRSMLINGKGWYYPEQSSIPENTAIPLDIFKVRKGHKYRFRLNNGGLALTLRVSIDSHVMYVMSVDSFLVQSEGVESIMIAPGERYDFWINATDPDGTGLYWIRVEGIEWAKNGPDDKTQKVLPVHGEAFLHYEDVLPGWTQSLGVPSLEQRRQCTEVTPCRILNCPYQYYPRDSHMTCIILTSLKPAMPERPLKTRSGDITYDKFFHLHYAGSHHRSPALVATIDHKMFRLPVIPPQIYPKVPWAGGEGLCYLDDICEKDFCPCTHVMKVDLGAVVQVTIMVMAHKNNPTPASHPFHIHGHAFQVIKIGYPKYDVTTGKVLGQSEDVRCADGEMHCNYPEWTNKSWINGNLPGVASDVIRKDTVAIPVGGYVVIRFETTNPGFWFAHCHMVFHAAQGMALIIQEGEMEQMPPVPKNFKSCGSFIWSDDDFRKQTNFQYGKDTYQTDLDYQRYYNIPRTDSGPDILPTSYAVIQVALGVTSIFLLASIIVSVVLLYKLRRERRGYSKLSSGAYPSDASEED</sequence>
<dbReference type="AlphaFoldDB" id="A0AAD9KCA9"/>
<comment type="caution">
    <text evidence="10">The sequence shown here is derived from an EMBL/GenBank/DDBJ whole genome shotgun (WGS) entry which is preliminary data.</text>
</comment>
<evidence type="ECO:0000256" key="2">
    <source>
        <dbReference type="ARBA" id="ARBA00022723"/>
    </source>
</evidence>
<dbReference type="CDD" id="cd13905">
    <property type="entry name" value="CuRO_3_tcLLC2_insect_like"/>
    <property type="match status" value="1"/>
</dbReference>
<evidence type="ECO:0000256" key="1">
    <source>
        <dbReference type="ARBA" id="ARBA00010609"/>
    </source>
</evidence>
<evidence type="ECO:0000256" key="6">
    <source>
        <dbReference type="SAM" id="SignalP"/>
    </source>
</evidence>
<evidence type="ECO:0000256" key="5">
    <source>
        <dbReference type="SAM" id="Phobius"/>
    </source>
</evidence>
<keyword evidence="5" id="KW-0472">Membrane</keyword>
<evidence type="ECO:0000313" key="11">
    <source>
        <dbReference type="Proteomes" id="UP001208570"/>
    </source>
</evidence>
<gene>
    <name evidence="10" type="ORF">LSH36_21g09034</name>
</gene>
<accession>A0AAD9KCA9</accession>
<dbReference type="PROSITE" id="PS00080">
    <property type="entry name" value="MULTICOPPER_OXIDASE2"/>
    <property type="match status" value="1"/>
</dbReference>
<dbReference type="InterPro" id="IPR008972">
    <property type="entry name" value="Cupredoxin"/>
</dbReference>
<keyword evidence="4" id="KW-0186">Copper</keyword>
<dbReference type="PANTHER" id="PTHR11709">
    <property type="entry name" value="MULTI-COPPER OXIDASE"/>
    <property type="match status" value="1"/>
</dbReference>
<dbReference type="InterPro" id="IPR001117">
    <property type="entry name" value="Cu-oxidase_2nd"/>
</dbReference>
<proteinExistence type="inferred from homology"/>
<reference evidence="10" key="1">
    <citation type="journal article" date="2023" name="Mol. Biol. Evol.">
        <title>Third-Generation Sequencing Reveals the Adaptive Role of the Epigenome in Three Deep-Sea Polychaetes.</title>
        <authorList>
            <person name="Perez M."/>
            <person name="Aroh O."/>
            <person name="Sun Y."/>
            <person name="Lan Y."/>
            <person name="Juniper S.K."/>
            <person name="Young C.R."/>
            <person name="Angers B."/>
            <person name="Qian P.Y."/>
        </authorList>
    </citation>
    <scope>NUCLEOTIDE SEQUENCE</scope>
    <source>
        <strain evidence="10">P08H-3</strain>
    </source>
</reference>
<feature type="domain" description="Plastocyanin-like" evidence="9">
    <location>
        <begin position="94"/>
        <end position="206"/>
    </location>
</feature>
<feature type="signal peptide" evidence="6">
    <location>
        <begin position="1"/>
        <end position="24"/>
    </location>
</feature>
<keyword evidence="3" id="KW-0560">Oxidoreductase</keyword>
<dbReference type="Gene3D" id="2.60.40.420">
    <property type="entry name" value="Cupredoxins - blue copper proteins"/>
    <property type="match status" value="3"/>
</dbReference>
<keyword evidence="5" id="KW-1133">Transmembrane helix</keyword>
<evidence type="ECO:0008006" key="12">
    <source>
        <dbReference type="Google" id="ProtNLM"/>
    </source>
</evidence>
<dbReference type="GO" id="GO:0005507">
    <property type="term" value="F:copper ion binding"/>
    <property type="evidence" value="ECO:0007669"/>
    <property type="project" value="InterPro"/>
</dbReference>
<keyword evidence="6" id="KW-0732">Signal</keyword>
<comment type="similarity">
    <text evidence="1">Belongs to the multicopper oxidase family.</text>
</comment>
<feature type="domain" description="Plastocyanin-like" evidence="8">
    <location>
        <begin position="537"/>
        <end position="684"/>
    </location>
</feature>
<dbReference type="GO" id="GO:0006826">
    <property type="term" value="P:iron ion transport"/>
    <property type="evidence" value="ECO:0007669"/>
    <property type="project" value="TreeGrafter"/>
</dbReference>
<organism evidence="10 11">
    <name type="scientific">Paralvinella palmiformis</name>
    <dbReference type="NCBI Taxonomy" id="53620"/>
    <lineage>
        <taxon>Eukaryota</taxon>
        <taxon>Metazoa</taxon>
        <taxon>Spiralia</taxon>
        <taxon>Lophotrochozoa</taxon>
        <taxon>Annelida</taxon>
        <taxon>Polychaeta</taxon>
        <taxon>Sedentaria</taxon>
        <taxon>Canalipalpata</taxon>
        <taxon>Terebellida</taxon>
        <taxon>Terebelliformia</taxon>
        <taxon>Alvinellidae</taxon>
        <taxon>Paralvinella</taxon>
    </lineage>
</organism>
<protein>
    <recommendedName>
        <fullName evidence="12">Laccase</fullName>
    </recommendedName>
</protein>
<dbReference type="Pfam" id="PF07731">
    <property type="entry name" value="Cu-oxidase_2"/>
    <property type="match status" value="1"/>
</dbReference>
<dbReference type="EMBL" id="JAODUP010000021">
    <property type="protein sequence ID" value="KAK2168045.1"/>
    <property type="molecule type" value="Genomic_DNA"/>
</dbReference>